<gene>
    <name evidence="2" type="ORF">BST19_27535</name>
</gene>
<organism evidence="2 3">
    <name type="scientific">Mycobacterium bouchedurhonense</name>
    <dbReference type="NCBI Taxonomy" id="701041"/>
    <lineage>
        <taxon>Bacteria</taxon>
        <taxon>Bacillati</taxon>
        <taxon>Actinomycetota</taxon>
        <taxon>Actinomycetes</taxon>
        <taxon>Mycobacteriales</taxon>
        <taxon>Mycobacteriaceae</taxon>
        <taxon>Mycobacterium</taxon>
        <taxon>Mycobacterium avium complex (MAC)</taxon>
    </lineage>
</organism>
<comment type="caution">
    <text evidence="2">The sequence shown here is derived from an EMBL/GenBank/DDBJ whole genome shotgun (WGS) entry which is preliminary data.</text>
</comment>
<protein>
    <submittedName>
        <fullName evidence="2">Uncharacterized protein</fullName>
    </submittedName>
</protein>
<evidence type="ECO:0000256" key="1">
    <source>
        <dbReference type="SAM" id="MobiDB-lite"/>
    </source>
</evidence>
<reference evidence="2 3" key="1">
    <citation type="submission" date="2017-02" db="EMBL/GenBank/DDBJ databases">
        <title>The new phylogeny of genus Mycobacterium.</title>
        <authorList>
            <person name="Tortoli E."/>
            <person name="Trovato A."/>
            <person name="Cirillo D.M."/>
        </authorList>
    </citation>
    <scope>NUCLEOTIDE SEQUENCE [LARGE SCALE GENOMIC DNA]</scope>
    <source>
        <strain evidence="2 3">DSM 45439</strain>
    </source>
</reference>
<name>A0ABX3S6F0_MYCBC</name>
<dbReference type="EMBL" id="MVHL01000118">
    <property type="protein sequence ID" value="ORA41829.1"/>
    <property type="molecule type" value="Genomic_DNA"/>
</dbReference>
<evidence type="ECO:0000313" key="3">
    <source>
        <dbReference type="Proteomes" id="UP000192293"/>
    </source>
</evidence>
<proteinExistence type="predicted"/>
<accession>A0ABX3S6F0</accession>
<feature type="region of interest" description="Disordered" evidence="1">
    <location>
        <begin position="55"/>
        <end position="79"/>
    </location>
</feature>
<evidence type="ECO:0000313" key="2">
    <source>
        <dbReference type="EMBL" id="ORA41829.1"/>
    </source>
</evidence>
<sequence>MGDDGESDAAATAAFGEVFHRAEQASGVGGGALRDKDIGFLNEEMQRVAVSGVEAFSEGGSEGPGPGFAHKGQVEHRGDPVVDDEVGQQLAGGGLERNVAVIAAEDDER</sequence>
<dbReference type="Proteomes" id="UP000192293">
    <property type="component" value="Unassembled WGS sequence"/>
</dbReference>
<keyword evidence="3" id="KW-1185">Reference proteome</keyword>